<keyword evidence="3" id="KW-1185">Reference proteome</keyword>
<dbReference type="Pfam" id="PF06082">
    <property type="entry name" value="YjbH"/>
    <property type="match status" value="1"/>
</dbReference>
<sequence>MMRRSNTRRGGIRLAAVMICATAGAAADAQQERLSRPYFTEIRDRIPSYNLYGLPGLVDMPTAEMAPDATLGVTVSNFGNTTRGTLSFQVLPRVIGTFRYARLQDSNIPGNRDGDYFDRSFDLRVMLLDETTFLPALSVGLRDFVGTGLYAGEYVVATKEIVPGVRVTGGLGWGRLGTNNPIATVGTRPNTVNGALDPSVIGTGGEANFDTYFRGDAAPFGGVSWDIDDNWRLKVEYSSDDYTIEETRTTSFERNSSFNFGVDYTFDNGTQLSLYSLYGSEFGAQLSFPLNLKTAQISGGNDPAPLPVAPRPAAQINMLGWAESPELRASISEQLAEALIDQGIRLEGLSMTARTATARIDNLRYPVRSQAIGRTARTMTRILPSSISDFTIVLTQDGLPLSAVDIARGDLERFEFEAAQEMYPRVRFTDAVGRTPPVFDDVYPRFGWSLRPYLRYSAFDPDDPLRTEYGVRANGDVVLAPGLEMQGTLAYPLGGNIAGAADDTSTRLPSVRTSFPLFADTDGLRIDDLTLAYYARPAEDFYGRMTVGYLERMYAGVSAELLWKPVDSRLALGAEVNYVRLRDYDGGFGIQENATPEQLRASDAVGDGTFPELNGHVSAYYDLGYGFHTQLDVGRYLAGDYGATLTVAREFENGWRVGAFATQTDVSADEFGEGSFDKGITITIPFAVLGGRATQRTRTDTIRPITRDGGARVSVPGRLYGRVREAHDPEIAKSWGRFWR</sequence>
<dbReference type="RefSeq" id="WP_234984156.1">
    <property type="nucleotide sequence ID" value="NZ_FWFK01000001.1"/>
</dbReference>
<evidence type="ECO:0000256" key="1">
    <source>
        <dbReference type="SAM" id="SignalP"/>
    </source>
</evidence>
<accession>A0A1X6YHF9</accession>
<keyword evidence="1" id="KW-0732">Signal</keyword>
<evidence type="ECO:0000313" key="3">
    <source>
        <dbReference type="Proteomes" id="UP000193570"/>
    </source>
</evidence>
<dbReference type="AlphaFoldDB" id="A0A1X6YHF9"/>
<reference evidence="2 3" key="1">
    <citation type="submission" date="2017-03" db="EMBL/GenBank/DDBJ databases">
        <authorList>
            <person name="Afonso C.L."/>
            <person name="Miller P.J."/>
            <person name="Scott M.A."/>
            <person name="Spackman E."/>
            <person name="Goraichik I."/>
            <person name="Dimitrov K.M."/>
            <person name="Suarez D.L."/>
            <person name="Swayne D.E."/>
        </authorList>
    </citation>
    <scope>NUCLEOTIDE SEQUENCE [LARGE SCALE GENOMIC DNA]</scope>
    <source>
        <strain evidence="2 3">CECT 8625</strain>
    </source>
</reference>
<proteinExistence type="predicted"/>
<dbReference type="InterPro" id="IPR010344">
    <property type="entry name" value="YbjH"/>
</dbReference>
<feature type="chain" id="PRO_5011965048" description="Exopolysaccharide biosynthesis protein YbjH" evidence="1">
    <location>
        <begin position="26"/>
        <end position="740"/>
    </location>
</feature>
<protein>
    <recommendedName>
        <fullName evidence="4">Exopolysaccharide biosynthesis protein YbjH</fullName>
    </recommendedName>
</protein>
<feature type="signal peptide" evidence="1">
    <location>
        <begin position="1"/>
        <end position="25"/>
    </location>
</feature>
<evidence type="ECO:0008006" key="4">
    <source>
        <dbReference type="Google" id="ProtNLM"/>
    </source>
</evidence>
<dbReference type="EMBL" id="FWFK01000001">
    <property type="protein sequence ID" value="SLN21135.1"/>
    <property type="molecule type" value="Genomic_DNA"/>
</dbReference>
<gene>
    <name evidence="2" type="ORF">ROJ8625_00774</name>
</gene>
<evidence type="ECO:0000313" key="2">
    <source>
        <dbReference type="EMBL" id="SLN21135.1"/>
    </source>
</evidence>
<dbReference type="Proteomes" id="UP000193570">
    <property type="component" value="Unassembled WGS sequence"/>
</dbReference>
<organism evidence="2 3">
    <name type="scientific">Roseivivax jejudonensis</name>
    <dbReference type="NCBI Taxonomy" id="1529041"/>
    <lineage>
        <taxon>Bacteria</taxon>
        <taxon>Pseudomonadati</taxon>
        <taxon>Pseudomonadota</taxon>
        <taxon>Alphaproteobacteria</taxon>
        <taxon>Rhodobacterales</taxon>
        <taxon>Roseobacteraceae</taxon>
        <taxon>Roseivivax</taxon>
    </lineage>
</organism>
<name>A0A1X6YHF9_9RHOB</name>